<protein>
    <submittedName>
        <fullName evidence="2">40S ribosomal protein S4-like protein isoform X2</fullName>
    </submittedName>
</protein>
<keyword evidence="2" id="KW-0689">Ribosomal protein</keyword>
<gene>
    <name evidence="3" type="ORF">M6B38_256940</name>
    <name evidence="2" type="ORF">M6B38_264390</name>
</gene>
<dbReference type="AlphaFoldDB" id="A0AAX6IBH8"/>
<reference evidence="2" key="1">
    <citation type="journal article" date="2023" name="GigaByte">
        <title>Genome assembly of the bearded iris, Iris pallida Lam.</title>
        <authorList>
            <person name="Bruccoleri R.E."/>
            <person name="Oakeley E.J."/>
            <person name="Faust A.M.E."/>
            <person name="Altorfer M."/>
            <person name="Dessus-Babus S."/>
            <person name="Burckhardt D."/>
            <person name="Oertli M."/>
            <person name="Naumann U."/>
            <person name="Petersen F."/>
            <person name="Wong J."/>
        </authorList>
    </citation>
    <scope>NUCLEOTIDE SEQUENCE</scope>
    <source>
        <strain evidence="2">GSM-AAB239-AS_SAM_17_03QT</strain>
    </source>
</reference>
<keyword evidence="1" id="KW-1133">Transmembrane helix</keyword>
<name>A0AAX6IBH8_IRIPA</name>
<keyword evidence="4" id="KW-1185">Reference proteome</keyword>
<dbReference type="GO" id="GO:0005840">
    <property type="term" value="C:ribosome"/>
    <property type="evidence" value="ECO:0007669"/>
    <property type="project" value="UniProtKB-KW"/>
</dbReference>
<evidence type="ECO:0000313" key="4">
    <source>
        <dbReference type="Proteomes" id="UP001140949"/>
    </source>
</evidence>
<organism evidence="2 4">
    <name type="scientific">Iris pallida</name>
    <name type="common">Sweet iris</name>
    <dbReference type="NCBI Taxonomy" id="29817"/>
    <lineage>
        <taxon>Eukaryota</taxon>
        <taxon>Viridiplantae</taxon>
        <taxon>Streptophyta</taxon>
        <taxon>Embryophyta</taxon>
        <taxon>Tracheophyta</taxon>
        <taxon>Spermatophyta</taxon>
        <taxon>Magnoliopsida</taxon>
        <taxon>Liliopsida</taxon>
        <taxon>Asparagales</taxon>
        <taxon>Iridaceae</taxon>
        <taxon>Iridoideae</taxon>
        <taxon>Irideae</taxon>
        <taxon>Iris</taxon>
    </lineage>
</organism>
<dbReference type="Proteomes" id="UP001140949">
    <property type="component" value="Unassembled WGS sequence"/>
</dbReference>
<keyword evidence="1" id="KW-0472">Membrane</keyword>
<keyword evidence="1" id="KW-0812">Transmembrane</keyword>
<reference evidence="2" key="2">
    <citation type="submission" date="2023-04" db="EMBL/GenBank/DDBJ databases">
        <authorList>
            <person name="Bruccoleri R.E."/>
            <person name="Oakeley E.J."/>
            <person name="Faust A.-M."/>
            <person name="Dessus-Babus S."/>
            <person name="Altorfer M."/>
            <person name="Burckhardt D."/>
            <person name="Oertli M."/>
            <person name="Naumann U."/>
            <person name="Petersen F."/>
            <person name="Wong J."/>
        </authorList>
    </citation>
    <scope>NUCLEOTIDE SEQUENCE</scope>
    <source>
        <strain evidence="2">GSM-AAB239-AS_SAM_17_03QT</strain>
        <tissue evidence="2">Leaf</tissue>
    </source>
</reference>
<keyword evidence="2" id="KW-0687">Ribonucleoprotein</keyword>
<evidence type="ECO:0000313" key="3">
    <source>
        <dbReference type="EMBL" id="KAJ6852054.1"/>
    </source>
</evidence>
<comment type="caution">
    <text evidence="2">The sequence shown here is derived from an EMBL/GenBank/DDBJ whole genome shotgun (WGS) entry which is preliminary data.</text>
</comment>
<accession>A0AAX6IBH8</accession>
<feature type="transmembrane region" description="Helical" evidence="1">
    <location>
        <begin position="81"/>
        <end position="99"/>
    </location>
</feature>
<dbReference type="EMBL" id="JANAVB010001996">
    <property type="protein sequence ID" value="KAJ6852054.1"/>
    <property type="molecule type" value="Genomic_DNA"/>
</dbReference>
<evidence type="ECO:0000313" key="2">
    <source>
        <dbReference type="EMBL" id="KAJ6850428.1"/>
    </source>
</evidence>
<dbReference type="EMBL" id="JANAVB010002999">
    <property type="protein sequence ID" value="KAJ6850428.1"/>
    <property type="molecule type" value="Genomic_DNA"/>
</dbReference>
<sequence length="107" mass="12443">MASKLFPLKMLSWHKVDKENLEMIWSSVKATLYLFHTQAITSRKLCIEQVYPWLKPESASLDGSLTDLSIIDTMFSYTSIFQFYFILFYGSLLSCFLTCSTDFQKVL</sequence>
<evidence type="ECO:0000256" key="1">
    <source>
        <dbReference type="SAM" id="Phobius"/>
    </source>
</evidence>
<proteinExistence type="predicted"/>